<dbReference type="EMBL" id="GL433865">
    <property type="protein sequence ID" value="EFN51372.1"/>
    <property type="molecule type" value="Genomic_DNA"/>
</dbReference>
<reference evidence="6 7" key="1">
    <citation type="journal article" date="2010" name="Plant Cell">
        <title>The Chlorella variabilis NC64A genome reveals adaptation to photosymbiosis, coevolution with viruses, and cryptic sex.</title>
        <authorList>
            <person name="Blanc G."/>
            <person name="Duncan G."/>
            <person name="Agarkova I."/>
            <person name="Borodovsky M."/>
            <person name="Gurnon J."/>
            <person name="Kuo A."/>
            <person name="Lindquist E."/>
            <person name="Lucas S."/>
            <person name="Pangilinan J."/>
            <person name="Polle J."/>
            <person name="Salamov A."/>
            <person name="Terry A."/>
            <person name="Yamada T."/>
            <person name="Dunigan D.D."/>
            <person name="Grigoriev I.V."/>
            <person name="Claverie J.M."/>
            <person name="Van Etten J.L."/>
        </authorList>
    </citation>
    <scope>NUCLEOTIDE SEQUENCE [LARGE SCALE GENOMIC DNA]</scope>
    <source>
        <strain evidence="6 7">NC64A</strain>
    </source>
</reference>
<keyword evidence="2 4" id="KW-0863">Zinc-finger</keyword>
<protein>
    <recommendedName>
        <fullName evidence="5">MYND-type domain-containing protein</fullName>
    </recommendedName>
</protein>
<dbReference type="OrthoDB" id="432970at2759"/>
<evidence type="ECO:0000256" key="2">
    <source>
        <dbReference type="ARBA" id="ARBA00022771"/>
    </source>
</evidence>
<dbReference type="Gene3D" id="6.10.140.2220">
    <property type="match status" value="1"/>
</dbReference>
<evidence type="ECO:0000313" key="7">
    <source>
        <dbReference type="Proteomes" id="UP000008141"/>
    </source>
</evidence>
<dbReference type="InParanoid" id="E1ZS25"/>
<keyword evidence="3" id="KW-0862">Zinc</keyword>
<name>E1ZS25_CHLVA</name>
<feature type="domain" description="MYND-type" evidence="5">
    <location>
        <begin position="870"/>
        <end position="917"/>
    </location>
</feature>
<proteinExistence type="predicted"/>
<dbReference type="InterPro" id="IPR002893">
    <property type="entry name" value="Znf_MYND"/>
</dbReference>
<dbReference type="GeneID" id="17350752"/>
<dbReference type="Pfam" id="PF01753">
    <property type="entry name" value="zf-MYND"/>
    <property type="match status" value="1"/>
</dbReference>
<dbReference type="KEGG" id="cvr:CHLNCDRAFT_141150"/>
<organism evidence="7">
    <name type="scientific">Chlorella variabilis</name>
    <name type="common">Green alga</name>
    <dbReference type="NCBI Taxonomy" id="554065"/>
    <lineage>
        <taxon>Eukaryota</taxon>
        <taxon>Viridiplantae</taxon>
        <taxon>Chlorophyta</taxon>
        <taxon>core chlorophytes</taxon>
        <taxon>Trebouxiophyceae</taxon>
        <taxon>Chlorellales</taxon>
        <taxon>Chlorellaceae</taxon>
        <taxon>Chlorella clade</taxon>
        <taxon>Chlorella</taxon>
    </lineage>
</organism>
<sequence>MADELQAGLEAQLIELAEAVLPEFEQPFPAAAPLDRGTVLIDKVMKFTDLSEQLTATSAELRRSLRRTIQQLLELDRRVRRRASRREEGAPPVIRGDQITAASILFTGCIMLAPEDCAPGVQLLLGSGTLVLQDLAGMLEQGHAFTENALTSLVYTPRFQVAAMHTLLGLTRLAGGEALARVVAGCAPPVQLVAWMDQVVQSAALLEQAMGRPTGYLHARVVVPLAECLWFMHRSGPAFGAHFEELQQLQLQQPQQQEQQSMRRKLLLLLLPALASTAVALQLPEERRPAGSSWVQAASLAFVVAHPALRIARDMLAAEVQLGFATGTSIVRLLRAAALLMQHVPLDELAAEDPQRLPQRDDFWVACAMARLLAAAAYLQHFVTDSTPGDVQQQRKQAALLLPLIPPLSRLLGATAAAVQAGALSRRQLSTMCSYVRDCLRLLPLVAEAVRLQRHGAQVAADELDGDPALLAKYLCRLAHYVGSTCVGTMLRPEPEQEAALAAMAADGGQEAGGSLAALHSAVGQLHAAGCRMAHWCAAGRAVLLPDMLGPLQRWHLAIFPAMTALQLQLRACGVVPHQADVSLGNYDIMAPLPDPTTQPPRVPPSRWLQALCATTWQAFQCGAADWPPTDRDQYHLLALLAEWAPAAVATSTELQGRLAKAVQTEMGVGRPFEGQDDMEAIFYAGSELLQVAERSPVATALLLGGDDVTADVVTASMVGLALDASVLKAVDRIVGHILRAAGGMVAAAQAEAAAAASCPGTAVGTSGELLTALGEGMAALEAVLYPSGGRTVALAALVQQAMAAADGALRQQAEAEEALRQHLLDNELLAARRLAAALLRWWRRPQQEEADRLELAQAAATRSCAYLACANLGAEGGAGAGEGVGSKRCSGCRAVWYCGTACSHADWRAGGHRRVCKALAAARQAARQQRQERAGPP</sequence>
<keyword evidence="1" id="KW-0479">Metal-binding</keyword>
<evidence type="ECO:0000256" key="3">
    <source>
        <dbReference type="ARBA" id="ARBA00022833"/>
    </source>
</evidence>
<dbReference type="RefSeq" id="XP_005843474.1">
    <property type="nucleotide sequence ID" value="XM_005843412.1"/>
</dbReference>
<dbReference type="PROSITE" id="PS50865">
    <property type="entry name" value="ZF_MYND_2"/>
    <property type="match status" value="1"/>
</dbReference>
<dbReference type="SUPFAM" id="SSF144232">
    <property type="entry name" value="HIT/MYND zinc finger-like"/>
    <property type="match status" value="1"/>
</dbReference>
<accession>E1ZS25</accession>
<dbReference type="Proteomes" id="UP000008141">
    <property type="component" value="Unassembled WGS sequence"/>
</dbReference>
<evidence type="ECO:0000256" key="1">
    <source>
        <dbReference type="ARBA" id="ARBA00022723"/>
    </source>
</evidence>
<dbReference type="STRING" id="554065.E1ZS25"/>
<dbReference type="GO" id="GO:0008270">
    <property type="term" value="F:zinc ion binding"/>
    <property type="evidence" value="ECO:0007669"/>
    <property type="project" value="UniProtKB-KW"/>
</dbReference>
<dbReference type="AlphaFoldDB" id="E1ZS25"/>
<evidence type="ECO:0000256" key="4">
    <source>
        <dbReference type="PROSITE-ProRule" id="PRU00134"/>
    </source>
</evidence>
<evidence type="ECO:0000259" key="5">
    <source>
        <dbReference type="PROSITE" id="PS50865"/>
    </source>
</evidence>
<keyword evidence="7" id="KW-1185">Reference proteome</keyword>
<evidence type="ECO:0000313" key="6">
    <source>
        <dbReference type="EMBL" id="EFN51372.1"/>
    </source>
</evidence>
<gene>
    <name evidence="6" type="ORF">CHLNCDRAFT_141150</name>
</gene>